<keyword evidence="1" id="KW-0645">Protease</keyword>
<dbReference type="PANTHER" id="PTHR10363">
    <property type="entry name" value="BLEOMYCIN HYDROLASE"/>
    <property type="match status" value="1"/>
</dbReference>
<evidence type="ECO:0000256" key="3">
    <source>
        <dbReference type="ARBA" id="ARBA00022807"/>
    </source>
</evidence>
<keyword evidence="2" id="KW-0378">Hydrolase</keyword>
<keyword evidence="5" id="KW-1185">Reference proteome</keyword>
<keyword evidence="3" id="KW-0788">Thiol protease</keyword>
<dbReference type="GO" id="GO:0006508">
    <property type="term" value="P:proteolysis"/>
    <property type="evidence" value="ECO:0007669"/>
    <property type="project" value="UniProtKB-KW"/>
</dbReference>
<dbReference type="Gene3D" id="3.90.70.10">
    <property type="entry name" value="Cysteine proteinases"/>
    <property type="match status" value="1"/>
</dbReference>
<evidence type="ECO:0000313" key="5">
    <source>
        <dbReference type="Proteomes" id="UP000050509"/>
    </source>
</evidence>
<dbReference type="InterPro" id="IPR038765">
    <property type="entry name" value="Papain-like_cys_pep_sf"/>
</dbReference>
<dbReference type="GO" id="GO:0070005">
    <property type="term" value="F:cysteine-type aminopeptidase activity"/>
    <property type="evidence" value="ECO:0007669"/>
    <property type="project" value="InterPro"/>
</dbReference>
<evidence type="ECO:0000256" key="2">
    <source>
        <dbReference type="ARBA" id="ARBA00022801"/>
    </source>
</evidence>
<evidence type="ECO:0000256" key="1">
    <source>
        <dbReference type="ARBA" id="ARBA00022670"/>
    </source>
</evidence>
<dbReference type="SUPFAM" id="SSF54001">
    <property type="entry name" value="Cysteine proteinases"/>
    <property type="match status" value="1"/>
</dbReference>
<dbReference type="CDD" id="cd00585">
    <property type="entry name" value="Peptidase_C1B"/>
    <property type="match status" value="1"/>
</dbReference>
<proteinExistence type="predicted"/>
<name>A0A0N8PS47_9CHLR</name>
<dbReference type="AlphaFoldDB" id="A0A0N8PS47"/>
<feature type="non-terminal residue" evidence="4">
    <location>
        <position position="1"/>
    </location>
</feature>
<protein>
    <submittedName>
        <fullName evidence="4">Aminopeptidase</fullName>
    </submittedName>
</protein>
<comment type="caution">
    <text evidence="4">The sequence shown here is derived from an EMBL/GenBank/DDBJ whole genome shotgun (WGS) entry which is preliminary data.</text>
</comment>
<dbReference type="PROSITE" id="PS00639">
    <property type="entry name" value="THIOL_PROTEASE_HIS"/>
    <property type="match status" value="1"/>
</dbReference>
<evidence type="ECO:0000313" key="4">
    <source>
        <dbReference type="EMBL" id="KPV51717.1"/>
    </source>
</evidence>
<gene>
    <name evidence="4" type="ORF">SE17_19650</name>
</gene>
<dbReference type="InterPro" id="IPR004134">
    <property type="entry name" value="Peptidase_C1B"/>
</dbReference>
<reference evidence="4 5" key="1">
    <citation type="submission" date="2015-09" db="EMBL/GenBank/DDBJ databases">
        <title>Draft genome sequence of Kouleothrix aurantiaca JCM 19913.</title>
        <authorList>
            <person name="Hemp J."/>
        </authorList>
    </citation>
    <scope>NUCLEOTIDE SEQUENCE [LARGE SCALE GENOMIC DNA]</scope>
    <source>
        <strain evidence="4 5">COM-B</strain>
    </source>
</reference>
<organism evidence="4 5">
    <name type="scientific">Kouleothrix aurantiaca</name>
    <dbReference type="NCBI Taxonomy" id="186479"/>
    <lineage>
        <taxon>Bacteria</taxon>
        <taxon>Bacillati</taxon>
        <taxon>Chloroflexota</taxon>
        <taxon>Chloroflexia</taxon>
        <taxon>Chloroflexales</taxon>
        <taxon>Roseiflexineae</taxon>
        <taxon>Roseiflexaceae</taxon>
        <taxon>Kouleothrix</taxon>
    </lineage>
</organism>
<dbReference type="GO" id="GO:0005737">
    <property type="term" value="C:cytoplasm"/>
    <property type="evidence" value="ECO:0007669"/>
    <property type="project" value="TreeGrafter"/>
</dbReference>
<dbReference type="PATRIC" id="fig|186479.3.peg.10269"/>
<sequence length="347" mass="40106">FWDKIEKANYFLETILSTLDEPADGRLIMFLMRDPVQDGGQWDMFVNLVEKYGVLPKSVMPETESSSNTGLMTKMITTLLREQAAELRRMHANGAPDDTLRARKQEMVGQFYRMLCVHLGEPPRSFEWQWRDKDKQFHRDGELTPQEFFTRYVGFDLNSMVCLIHCPTADKPFNQLYTVQHLGNVVEGQIVRYLNVEMPVFKQAAVEMLKNDQPVWFGCDVGQYLERETGILDREVYDYESIYGFTFRADKAERVDYGHSMMTHAMVLTGVDLDDAGAPRKWRVENSWGDGFGEKGYLVMNDGWFDEYMYEVIVEKRFVPAELLPLLETDPVVLPPWDPMGALAAAE</sequence>
<dbReference type="Proteomes" id="UP000050509">
    <property type="component" value="Unassembled WGS sequence"/>
</dbReference>
<dbReference type="Pfam" id="PF03051">
    <property type="entry name" value="Peptidase_C1_2"/>
    <property type="match status" value="1"/>
</dbReference>
<keyword evidence="4" id="KW-0031">Aminopeptidase</keyword>
<dbReference type="InterPro" id="IPR025660">
    <property type="entry name" value="Pept_his_AS"/>
</dbReference>
<dbReference type="GO" id="GO:0009636">
    <property type="term" value="P:response to toxic substance"/>
    <property type="evidence" value="ECO:0007669"/>
    <property type="project" value="TreeGrafter"/>
</dbReference>
<dbReference type="PANTHER" id="PTHR10363:SF2">
    <property type="entry name" value="BLEOMYCIN HYDROLASE"/>
    <property type="match status" value="1"/>
</dbReference>
<dbReference type="EMBL" id="LJCR01000804">
    <property type="protein sequence ID" value="KPV51717.1"/>
    <property type="molecule type" value="Genomic_DNA"/>
</dbReference>
<dbReference type="GO" id="GO:0043418">
    <property type="term" value="P:homocysteine catabolic process"/>
    <property type="evidence" value="ECO:0007669"/>
    <property type="project" value="TreeGrafter"/>
</dbReference>
<accession>A0A0N8PS47</accession>